<dbReference type="Proteomes" id="UP000032180">
    <property type="component" value="Chromosome 5"/>
</dbReference>
<dbReference type="AlphaFoldDB" id="A0A0D9WET6"/>
<dbReference type="EnsemblPlants" id="LPERR05G08470.1">
    <property type="protein sequence ID" value="LPERR05G08470.1"/>
    <property type="gene ID" value="LPERR05G08470"/>
</dbReference>
<evidence type="ECO:0000256" key="1">
    <source>
        <dbReference type="SAM" id="MobiDB-lite"/>
    </source>
</evidence>
<name>A0A0D9WET6_9ORYZ</name>
<reference evidence="2 3" key="1">
    <citation type="submission" date="2012-08" db="EMBL/GenBank/DDBJ databases">
        <title>Oryza genome evolution.</title>
        <authorList>
            <person name="Wing R.A."/>
        </authorList>
    </citation>
    <scope>NUCLEOTIDE SEQUENCE</scope>
</reference>
<proteinExistence type="predicted"/>
<sequence>MAKLVNTAQRQLAADLASSSHRQRGSHTTVSSSSRRRARRAAAATRAEEIPPAAAQAKASRDPLYTERDARIRIEQLCDERRAGRAPDCTSSSGGVKARQEKIESKPPPDHHRALRACRPGGPQGSGSGLDP</sequence>
<organism evidence="2 3">
    <name type="scientific">Leersia perrieri</name>
    <dbReference type="NCBI Taxonomy" id="77586"/>
    <lineage>
        <taxon>Eukaryota</taxon>
        <taxon>Viridiplantae</taxon>
        <taxon>Streptophyta</taxon>
        <taxon>Embryophyta</taxon>
        <taxon>Tracheophyta</taxon>
        <taxon>Spermatophyta</taxon>
        <taxon>Magnoliopsida</taxon>
        <taxon>Liliopsida</taxon>
        <taxon>Poales</taxon>
        <taxon>Poaceae</taxon>
        <taxon>BOP clade</taxon>
        <taxon>Oryzoideae</taxon>
        <taxon>Oryzeae</taxon>
        <taxon>Oryzinae</taxon>
        <taxon>Leersia</taxon>
    </lineage>
</organism>
<feature type="compositionally biased region" description="Basic and acidic residues" evidence="1">
    <location>
        <begin position="98"/>
        <end position="112"/>
    </location>
</feature>
<accession>A0A0D9WET6</accession>
<feature type="region of interest" description="Disordered" evidence="1">
    <location>
        <begin position="1"/>
        <end position="132"/>
    </location>
</feature>
<dbReference type="HOGENOM" id="CLU_2007191_0_0_1"/>
<reference evidence="2" key="3">
    <citation type="submission" date="2015-04" db="UniProtKB">
        <authorList>
            <consortium name="EnsemblPlants"/>
        </authorList>
    </citation>
    <scope>IDENTIFICATION</scope>
</reference>
<protein>
    <submittedName>
        <fullName evidence="2">Uncharacterized protein</fullName>
    </submittedName>
</protein>
<feature type="compositionally biased region" description="Polar residues" evidence="1">
    <location>
        <begin position="1"/>
        <end position="10"/>
    </location>
</feature>
<evidence type="ECO:0000313" key="2">
    <source>
        <dbReference type="EnsemblPlants" id="LPERR05G08470.1"/>
    </source>
</evidence>
<keyword evidence="3" id="KW-1185">Reference proteome</keyword>
<feature type="compositionally biased region" description="Basic and acidic residues" evidence="1">
    <location>
        <begin position="59"/>
        <end position="85"/>
    </location>
</feature>
<dbReference type="Gramene" id="LPERR05G08470.1">
    <property type="protein sequence ID" value="LPERR05G08470.1"/>
    <property type="gene ID" value="LPERR05G08470"/>
</dbReference>
<evidence type="ECO:0000313" key="3">
    <source>
        <dbReference type="Proteomes" id="UP000032180"/>
    </source>
</evidence>
<feature type="compositionally biased region" description="Gly residues" evidence="1">
    <location>
        <begin position="122"/>
        <end position="132"/>
    </location>
</feature>
<reference evidence="3" key="2">
    <citation type="submission" date="2013-12" db="EMBL/GenBank/DDBJ databases">
        <authorList>
            <person name="Yu Y."/>
            <person name="Lee S."/>
            <person name="de Baynast K."/>
            <person name="Wissotski M."/>
            <person name="Liu L."/>
            <person name="Talag J."/>
            <person name="Goicoechea J."/>
            <person name="Angelova A."/>
            <person name="Jetty R."/>
            <person name="Kudrna D."/>
            <person name="Golser W."/>
            <person name="Rivera L."/>
            <person name="Zhang J."/>
            <person name="Wing R."/>
        </authorList>
    </citation>
    <scope>NUCLEOTIDE SEQUENCE</scope>
</reference>